<dbReference type="EMBL" id="VSSQ01007846">
    <property type="protein sequence ID" value="MPM37154.1"/>
    <property type="molecule type" value="Genomic_DNA"/>
</dbReference>
<proteinExistence type="predicted"/>
<protein>
    <submittedName>
        <fullName evidence="1">Uncharacterized protein</fullName>
    </submittedName>
</protein>
<comment type="caution">
    <text evidence="1">The sequence shown here is derived from an EMBL/GenBank/DDBJ whole genome shotgun (WGS) entry which is preliminary data.</text>
</comment>
<name>A0A644ZH48_9ZZZZ</name>
<sequence>MKQDAGEPLGVVLLVDIGNIILLRPLGLGVAHVVDIKAQRLREVVKAIQFNLSVHIPVPLAT</sequence>
<organism evidence="1">
    <name type="scientific">bioreactor metagenome</name>
    <dbReference type="NCBI Taxonomy" id="1076179"/>
    <lineage>
        <taxon>unclassified sequences</taxon>
        <taxon>metagenomes</taxon>
        <taxon>ecological metagenomes</taxon>
    </lineage>
</organism>
<evidence type="ECO:0000313" key="1">
    <source>
        <dbReference type="EMBL" id="MPM37154.1"/>
    </source>
</evidence>
<dbReference type="AlphaFoldDB" id="A0A644ZH48"/>
<gene>
    <name evidence="1" type="ORF">SDC9_83760</name>
</gene>
<accession>A0A644ZH48</accession>
<reference evidence="1" key="1">
    <citation type="submission" date="2019-08" db="EMBL/GenBank/DDBJ databases">
        <authorList>
            <person name="Kucharzyk K."/>
            <person name="Murdoch R.W."/>
            <person name="Higgins S."/>
            <person name="Loffler F."/>
        </authorList>
    </citation>
    <scope>NUCLEOTIDE SEQUENCE</scope>
</reference>